<name>A0A1C9CEM2_9RHOD</name>
<keyword evidence="2" id="KW-0934">Plastid</keyword>
<protein>
    <recommendedName>
        <fullName evidence="1">Phosphoribosyltransferase domain-containing protein</fullName>
    </recommendedName>
</protein>
<dbReference type="Pfam" id="PF14681">
    <property type="entry name" value="UPRTase"/>
    <property type="match status" value="1"/>
</dbReference>
<dbReference type="RefSeq" id="YP_009297482.1">
    <property type="nucleotide sequence ID" value="NC_031176.2"/>
</dbReference>
<sequence>MQLKIYVPKHPLIEHLTNLMQSVDIPPALVKNSAIELAYWLCYEAMRNWLTLTPIESNSLDGQTTTELINTEENILALPLIKSGLLMSESVHKLFAGVNLFYVSFKGEKSSCDVTDEDKQSFTDLSSYSKFLILDSIVLSSNKILALLSLMMAKNVDLSSVRIIFLFCTSDVLQDIGKLYPNLTIYTSCVKDISEVSNLNSYQMLLKHLQT</sequence>
<dbReference type="InterPro" id="IPR029057">
    <property type="entry name" value="PRTase-like"/>
</dbReference>
<gene>
    <name evidence="2" type="primary">ORF198</name>
    <name evidence="2" type="ORF">Eryt_157</name>
</gene>
<reference evidence="2" key="1">
    <citation type="journal article" date="2016" name="BMC Biol.">
        <title>Parallel evolution of highly conserved plastid genome architecture in red seaweeds and seed plants.</title>
        <authorList>
            <person name="Lee J."/>
            <person name="Cho C.H."/>
            <person name="Park S.I."/>
            <person name="Choi J.W."/>
            <person name="Song H.S."/>
            <person name="West J.A."/>
            <person name="Bhattacharya D."/>
            <person name="Yoon H.S."/>
        </authorList>
    </citation>
    <scope>NUCLEOTIDE SEQUENCE</scope>
</reference>
<dbReference type="EMBL" id="KX284721">
    <property type="protein sequence ID" value="AOM66825.1"/>
    <property type="molecule type" value="Genomic_DNA"/>
</dbReference>
<dbReference type="SUPFAM" id="SSF53271">
    <property type="entry name" value="PRTase-like"/>
    <property type="match status" value="1"/>
</dbReference>
<dbReference type="InterPro" id="IPR000836">
    <property type="entry name" value="PRTase_dom"/>
</dbReference>
<geneLocation type="plastid" evidence="2"/>
<proteinExistence type="predicted"/>
<evidence type="ECO:0000313" key="2">
    <source>
        <dbReference type="EMBL" id="AOM66825.1"/>
    </source>
</evidence>
<dbReference type="GeneID" id="29073999"/>
<organism evidence="2">
    <name type="scientific">Erythrotrichia carnea</name>
    <dbReference type="NCBI Taxonomy" id="35151"/>
    <lineage>
        <taxon>Eukaryota</taxon>
        <taxon>Rhodophyta</taxon>
        <taxon>Compsopogonophyceae</taxon>
        <taxon>Erythropeltidales</taxon>
        <taxon>Erythrotrichiaceae</taxon>
        <taxon>Erythrotrichia</taxon>
    </lineage>
</organism>
<accession>A0A1C9CEM2</accession>
<feature type="domain" description="Phosphoribosyltransferase" evidence="1">
    <location>
        <begin position="7"/>
        <end position="191"/>
    </location>
</feature>
<dbReference type="Gene3D" id="3.40.50.2020">
    <property type="match status" value="1"/>
</dbReference>
<reference evidence="2" key="2">
    <citation type="submission" date="2017-07" db="EMBL/GenBank/DDBJ databases">
        <authorList>
            <person name="Sun Z.S."/>
            <person name="Albrecht U."/>
            <person name="Echele G."/>
            <person name="Lee C.C."/>
        </authorList>
    </citation>
    <scope>NUCLEOTIDE SEQUENCE</scope>
</reference>
<dbReference type="AlphaFoldDB" id="A0A1C9CEM2"/>
<evidence type="ECO:0000259" key="1">
    <source>
        <dbReference type="Pfam" id="PF14681"/>
    </source>
</evidence>